<gene>
    <name evidence="13" type="primary">GIT2</name>
</gene>
<evidence type="ECO:0000256" key="10">
    <source>
        <dbReference type="SAM" id="Coils"/>
    </source>
</evidence>
<keyword evidence="5" id="KW-0862">Zinc</keyword>
<evidence type="ECO:0000256" key="3">
    <source>
        <dbReference type="ARBA" id="ARBA00022737"/>
    </source>
</evidence>
<dbReference type="Ensembl" id="ENSSPUT00000011966.1">
    <property type="protein sequence ID" value="ENSSPUP00000011229.1"/>
    <property type="gene ID" value="ENSSPUG00000008597.1"/>
</dbReference>
<feature type="region of interest" description="Disordered" evidence="11">
    <location>
        <begin position="342"/>
        <end position="385"/>
    </location>
</feature>
<dbReference type="InterPro" id="IPR038508">
    <property type="entry name" value="ArfGAP_dom_sf"/>
</dbReference>
<evidence type="ECO:0000256" key="7">
    <source>
        <dbReference type="ARBA" id="ARBA00023054"/>
    </source>
</evidence>
<dbReference type="AlphaFoldDB" id="A0A8D0GXQ9"/>
<dbReference type="InterPro" id="IPR032352">
    <property type="entry name" value="GIT1/2_CC"/>
</dbReference>
<evidence type="ECO:0000313" key="13">
    <source>
        <dbReference type="Ensembl" id="ENSSPUP00000011229.1"/>
    </source>
</evidence>
<dbReference type="GeneTree" id="ENSGT00940000156383"/>
<dbReference type="PANTHER" id="PTHR46097">
    <property type="entry name" value="G PROTEIN-COUPLED RECEPTOR KINASE INTERACTING ARFGAP"/>
    <property type="match status" value="1"/>
</dbReference>
<dbReference type="SMART" id="SM00248">
    <property type="entry name" value="ANK"/>
    <property type="match status" value="2"/>
</dbReference>
<dbReference type="GO" id="GO:0031267">
    <property type="term" value="F:small GTPase binding"/>
    <property type="evidence" value="ECO:0007669"/>
    <property type="project" value="TreeGrafter"/>
</dbReference>
<evidence type="ECO:0000256" key="8">
    <source>
        <dbReference type="PROSITE-ProRule" id="PRU00023"/>
    </source>
</evidence>
<evidence type="ECO:0000256" key="11">
    <source>
        <dbReference type="SAM" id="MobiDB-lite"/>
    </source>
</evidence>
<keyword evidence="4 9" id="KW-0863">Zinc-finger</keyword>
<organism evidence="13 14">
    <name type="scientific">Sphenodon punctatus</name>
    <name type="common">Tuatara</name>
    <name type="synonym">Hatteria punctata</name>
    <dbReference type="NCBI Taxonomy" id="8508"/>
    <lineage>
        <taxon>Eukaryota</taxon>
        <taxon>Metazoa</taxon>
        <taxon>Chordata</taxon>
        <taxon>Craniata</taxon>
        <taxon>Vertebrata</taxon>
        <taxon>Euteleostomi</taxon>
        <taxon>Lepidosauria</taxon>
        <taxon>Sphenodontia</taxon>
        <taxon>Sphenodontidae</taxon>
        <taxon>Sphenodon</taxon>
    </lineage>
</organism>
<dbReference type="Gene3D" id="1.20.5.170">
    <property type="match status" value="1"/>
</dbReference>
<dbReference type="InterPro" id="IPR037278">
    <property type="entry name" value="ARFGAP/RecO"/>
</dbReference>
<keyword evidence="3" id="KW-0677">Repeat</keyword>
<dbReference type="InterPro" id="IPR001164">
    <property type="entry name" value="ArfGAP_dom"/>
</dbReference>
<dbReference type="SMART" id="SM00105">
    <property type="entry name" value="ArfGap"/>
    <property type="match status" value="1"/>
</dbReference>
<keyword evidence="6 8" id="KW-0040">ANK repeat</keyword>
<dbReference type="Gene3D" id="1.25.40.20">
    <property type="entry name" value="Ankyrin repeat-containing domain"/>
    <property type="match status" value="1"/>
</dbReference>
<evidence type="ECO:0000256" key="1">
    <source>
        <dbReference type="ARBA" id="ARBA00022468"/>
    </source>
</evidence>
<dbReference type="GO" id="GO:0007420">
    <property type="term" value="P:brain development"/>
    <property type="evidence" value="ECO:0007669"/>
    <property type="project" value="InterPro"/>
</dbReference>
<dbReference type="Gene3D" id="1.10.220.150">
    <property type="entry name" value="Arf GTPase activating protein"/>
    <property type="match status" value="1"/>
</dbReference>
<dbReference type="GO" id="GO:0005096">
    <property type="term" value="F:GTPase activator activity"/>
    <property type="evidence" value="ECO:0007669"/>
    <property type="project" value="UniProtKB-KW"/>
</dbReference>
<dbReference type="Pfam" id="PF08518">
    <property type="entry name" value="GIT_SHD"/>
    <property type="match status" value="2"/>
</dbReference>
<feature type="compositionally biased region" description="Acidic residues" evidence="11">
    <location>
        <begin position="349"/>
        <end position="367"/>
    </location>
</feature>
<dbReference type="PRINTS" id="PR00405">
    <property type="entry name" value="REVINTRACTNG"/>
</dbReference>
<feature type="repeat" description="ANK" evidence="8">
    <location>
        <begin position="137"/>
        <end position="169"/>
    </location>
</feature>
<dbReference type="PROSITE" id="PS50115">
    <property type="entry name" value="ARFGAP"/>
    <property type="match status" value="1"/>
</dbReference>
<evidence type="ECO:0000256" key="5">
    <source>
        <dbReference type="ARBA" id="ARBA00022833"/>
    </source>
</evidence>
<dbReference type="GO" id="GO:0036465">
    <property type="term" value="P:synaptic vesicle recycling"/>
    <property type="evidence" value="ECO:0007669"/>
    <property type="project" value="TreeGrafter"/>
</dbReference>
<dbReference type="InterPro" id="IPR047161">
    <property type="entry name" value="GIT-like"/>
</dbReference>
<feature type="domain" description="Arf-GAP" evidence="12">
    <location>
        <begin position="1"/>
        <end position="124"/>
    </location>
</feature>
<dbReference type="GO" id="GO:0005654">
    <property type="term" value="C:nucleoplasm"/>
    <property type="evidence" value="ECO:0007669"/>
    <property type="project" value="Ensembl"/>
</dbReference>
<dbReference type="Pfam" id="PF01412">
    <property type="entry name" value="ArfGap"/>
    <property type="match status" value="1"/>
</dbReference>
<dbReference type="Pfam" id="PF12205">
    <property type="entry name" value="GIT1_C"/>
    <property type="match status" value="1"/>
</dbReference>
<evidence type="ECO:0000256" key="6">
    <source>
        <dbReference type="ARBA" id="ARBA00023043"/>
    </source>
</evidence>
<keyword evidence="1" id="KW-0343">GTPase activation</keyword>
<dbReference type="GO" id="GO:0032012">
    <property type="term" value="P:regulation of ARF protein signal transduction"/>
    <property type="evidence" value="ECO:0007669"/>
    <property type="project" value="InterPro"/>
</dbReference>
<dbReference type="GO" id="GO:0008270">
    <property type="term" value="F:zinc ion binding"/>
    <property type="evidence" value="ECO:0007669"/>
    <property type="project" value="UniProtKB-KW"/>
</dbReference>
<evidence type="ECO:0000313" key="14">
    <source>
        <dbReference type="Proteomes" id="UP000694392"/>
    </source>
</evidence>
<keyword evidence="14" id="KW-1185">Reference proteome</keyword>
<reference evidence="13" key="1">
    <citation type="submission" date="2025-08" db="UniProtKB">
        <authorList>
            <consortium name="Ensembl"/>
        </authorList>
    </citation>
    <scope>IDENTIFICATION</scope>
</reference>
<evidence type="ECO:0000256" key="4">
    <source>
        <dbReference type="ARBA" id="ARBA00022771"/>
    </source>
</evidence>
<dbReference type="FunFam" id="1.10.220.150:FF:000003">
    <property type="entry name" value="ARF GTPase-activating protein GIT2 isoform 1"/>
    <property type="match status" value="1"/>
</dbReference>
<dbReference type="InterPro" id="IPR013724">
    <property type="entry name" value="GIT_SHD"/>
</dbReference>
<feature type="coiled-coil region" evidence="10">
    <location>
        <begin position="408"/>
        <end position="442"/>
    </location>
</feature>
<dbReference type="Pfam" id="PF12796">
    <property type="entry name" value="Ank_2"/>
    <property type="match status" value="1"/>
</dbReference>
<sequence length="705" mass="78539">ISKTQCSSEHCLHCVTLNPCWASINRGVLICDECCSVHRSLGRHISQVRHLKHTPWPPTLLQMVETLYNNGANSIWEHSLLDPASVMSGRRKANPQDKVHPNKAEFIRAKYQMLAFVHRLPCRDDDSVTAKDLSKEKGNSPLHVAAKAGQILQAELLAVYGADPGTQDSSGKTPVDYARQGGHQQLAELLIEIQYELTDRLAFYLCGRKPGDDYSCFHSSLDLSELAKAAKKKLQSLSNHLFEELAMDVYDEVDRRETDAVWLATQNHSTLVTETTVVPFLPVNPEYSSTRNQGRQKLARFNAHEFATLVIDILSDAKRRQQGNPVTGSKENVELILKVISSQHSTESQDNDQPDYDSVASDEETDLEMNTTKANRQKSLDSDLSDGPVTAQEYLHVKNALVASEAKIQQLLKVNINLSDELRLMQNKLQTLQSENTNLRRQATTNLCQAQTGSEYPEPTNHSSLKRRPSARGSRPMSMYETGSGQKPYLPMGEATYPEENLARLQPFPPHVSKIAILPCCNPALKLEKQNSMPESDYDNPIATSELDETGPGRKARQRSALWYGEGSIPENTDTEAIPSSALPSTEDVIRKTEQITKNIQELLRAAQGNKHDSYIPCSERIHMAVTEMAALFPKKPKSELVRTSLRLLTSSAYRLQSECKKTLPAESCPSADIQLVTQQVIQCAYDIAKAAKQLVTITTKENSN</sequence>
<dbReference type="SMART" id="SM00555">
    <property type="entry name" value="GIT"/>
    <property type="match status" value="2"/>
</dbReference>
<feature type="region of interest" description="Disordered" evidence="11">
    <location>
        <begin position="451"/>
        <end position="490"/>
    </location>
</feature>
<dbReference type="PANTHER" id="PTHR46097:SF4">
    <property type="entry name" value="ARF GTPASE-ACTIVATING PROTEIN GIT2"/>
    <property type="match status" value="1"/>
</dbReference>
<dbReference type="Gene3D" id="1.20.120.330">
    <property type="entry name" value="Nucleotidyltransferases domain 2"/>
    <property type="match status" value="1"/>
</dbReference>
<dbReference type="SUPFAM" id="SSF57863">
    <property type="entry name" value="ArfGap/RecO-like zinc finger"/>
    <property type="match status" value="1"/>
</dbReference>
<keyword evidence="7 10" id="KW-0175">Coiled coil</keyword>
<evidence type="ECO:0000259" key="12">
    <source>
        <dbReference type="PROSITE" id="PS50115"/>
    </source>
</evidence>
<protein>
    <submittedName>
        <fullName evidence="13">GIT ArfGAP 2</fullName>
    </submittedName>
</protein>
<dbReference type="PROSITE" id="PS50088">
    <property type="entry name" value="ANK_REPEAT"/>
    <property type="match status" value="1"/>
</dbReference>
<name>A0A8D0GXQ9_SPHPU</name>
<dbReference type="Pfam" id="PF16559">
    <property type="entry name" value="GIT_CC"/>
    <property type="match status" value="1"/>
</dbReference>
<evidence type="ECO:0000256" key="9">
    <source>
        <dbReference type="PROSITE-ProRule" id="PRU00288"/>
    </source>
</evidence>
<dbReference type="Proteomes" id="UP000694392">
    <property type="component" value="Unplaced"/>
</dbReference>
<dbReference type="InterPro" id="IPR002110">
    <property type="entry name" value="Ankyrin_rpt"/>
</dbReference>
<evidence type="ECO:0000256" key="2">
    <source>
        <dbReference type="ARBA" id="ARBA00022723"/>
    </source>
</evidence>
<dbReference type="InterPro" id="IPR036770">
    <property type="entry name" value="Ankyrin_rpt-contain_sf"/>
</dbReference>
<reference evidence="13" key="2">
    <citation type="submission" date="2025-09" db="UniProtKB">
        <authorList>
            <consortium name="Ensembl"/>
        </authorList>
    </citation>
    <scope>IDENTIFICATION</scope>
</reference>
<dbReference type="GO" id="GO:0098793">
    <property type="term" value="C:presynapse"/>
    <property type="evidence" value="ECO:0007669"/>
    <property type="project" value="GOC"/>
</dbReference>
<dbReference type="InterPro" id="IPR022018">
    <property type="entry name" value="GIT1_C"/>
</dbReference>
<dbReference type="GO" id="GO:0008277">
    <property type="term" value="P:regulation of G protein-coupled receptor signaling pathway"/>
    <property type="evidence" value="ECO:0007669"/>
    <property type="project" value="TreeGrafter"/>
</dbReference>
<keyword evidence="2" id="KW-0479">Metal-binding</keyword>
<proteinExistence type="predicted"/>
<dbReference type="OMA" id="DPNYYHE"/>
<accession>A0A8D0GXQ9</accession>
<dbReference type="PROSITE" id="PS50297">
    <property type="entry name" value="ANK_REP_REGION"/>
    <property type="match status" value="1"/>
</dbReference>
<dbReference type="FunFam" id="1.20.120.330:FF:000002">
    <property type="entry name" value="ARF GTPase-activating protein GIT2 isoform 1"/>
    <property type="match status" value="1"/>
</dbReference>
<dbReference type="SUPFAM" id="SSF48403">
    <property type="entry name" value="Ankyrin repeat"/>
    <property type="match status" value="1"/>
</dbReference>